<sequence length="377" mass="43639">MLYRTGKDPALICTAIEEDLLIAAKWADIWGKRFNASKTVAMFISRPITTPPPITFAGAALEYSHEHHHLGFILDSALSLHAHLNALTRKGATEVFLLRRLSYKVKDRDLLLKIYKMYVRLHLEYASPAWAALTATQTGLLESLQRRAMRIILALPRIHHITDADYAALNITSLRHRRNFALACFMFKLNSNRLPRKLSKYKPIPHTNPYNTRNCVLQASAHKQCITLRLDSHVPCLHTPANLRNVLGSLNHMRLDDWNIYNLDNRKFLRLKYQFLRGVANRRFDDLLEILSVTVKQYFGSCGVVRIRPIFPSADVQTLMERIHASIFSNFVRKPLARKIMPLHPYRKNMMKQNSLKRDECSQIQFIKELAHNKRNV</sequence>
<evidence type="ECO:0000313" key="2">
    <source>
        <dbReference type="EnsemblMetazoa" id="CapteP195763"/>
    </source>
</evidence>
<reference evidence="1 3" key="2">
    <citation type="journal article" date="2013" name="Nature">
        <title>Insights into bilaterian evolution from three spiralian genomes.</title>
        <authorList>
            <person name="Simakov O."/>
            <person name="Marletaz F."/>
            <person name="Cho S.J."/>
            <person name="Edsinger-Gonzales E."/>
            <person name="Havlak P."/>
            <person name="Hellsten U."/>
            <person name="Kuo D.H."/>
            <person name="Larsson T."/>
            <person name="Lv J."/>
            <person name="Arendt D."/>
            <person name="Savage R."/>
            <person name="Osoegawa K."/>
            <person name="de Jong P."/>
            <person name="Grimwood J."/>
            <person name="Chapman J.A."/>
            <person name="Shapiro H."/>
            <person name="Aerts A."/>
            <person name="Otillar R.P."/>
            <person name="Terry A.Y."/>
            <person name="Boore J.L."/>
            <person name="Grigoriev I.V."/>
            <person name="Lindberg D.R."/>
            <person name="Seaver E.C."/>
            <person name="Weisblat D.A."/>
            <person name="Putnam N.H."/>
            <person name="Rokhsar D.S."/>
        </authorList>
    </citation>
    <scope>NUCLEOTIDE SEQUENCE</scope>
    <source>
        <strain evidence="1 3">I ESC-2004</strain>
    </source>
</reference>
<dbReference type="PANTHER" id="PTHR33332">
    <property type="entry name" value="REVERSE TRANSCRIPTASE DOMAIN-CONTAINING PROTEIN"/>
    <property type="match status" value="1"/>
</dbReference>
<dbReference type="HOGENOM" id="CLU_734142_0_0_1"/>
<dbReference type="EMBL" id="KB301365">
    <property type="protein sequence ID" value="ELU05598.1"/>
    <property type="molecule type" value="Genomic_DNA"/>
</dbReference>
<dbReference type="AlphaFoldDB" id="R7UHP9"/>
<gene>
    <name evidence="1" type="ORF">CAPTEDRAFT_195763</name>
</gene>
<protein>
    <recommendedName>
        <fullName evidence="4">RNA-directed DNA polymerase from mobile element jockey</fullName>
    </recommendedName>
</protein>
<organism evidence="1">
    <name type="scientific">Capitella teleta</name>
    <name type="common">Polychaete worm</name>
    <dbReference type="NCBI Taxonomy" id="283909"/>
    <lineage>
        <taxon>Eukaryota</taxon>
        <taxon>Metazoa</taxon>
        <taxon>Spiralia</taxon>
        <taxon>Lophotrochozoa</taxon>
        <taxon>Annelida</taxon>
        <taxon>Polychaeta</taxon>
        <taxon>Sedentaria</taxon>
        <taxon>Scolecida</taxon>
        <taxon>Capitellidae</taxon>
        <taxon>Capitella</taxon>
    </lineage>
</organism>
<dbReference type="EMBL" id="AMQN01007778">
    <property type="status" value="NOT_ANNOTATED_CDS"/>
    <property type="molecule type" value="Genomic_DNA"/>
</dbReference>
<dbReference type="EnsemblMetazoa" id="CapteT195763">
    <property type="protein sequence ID" value="CapteP195763"/>
    <property type="gene ID" value="CapteG195763"/>
</dbReference>
<evidence type="ECO:0008006" key="4">
    <source>
        <dbReference type="Google" id="ProtNLM"/>
    </source>
</evidence>
<evidence type="ECO:0000313" key="1">
    <source>
        <dbReference type="EMBL" id="ELU05598.1"/>
    </source>
</evidence>
<name>R7UHP9_CAPTE</name>
<reference evidence="3" key="1">
    <citation type="submission" date="2012-12" db="EMBL/GenBank/DDBJ databases">
        <authorList>
            <person name="Hellsten U."/>
            <person name="Grimwood J."/>
            <person name="Chapman J.A."/>
            <person name="Shapiro H."/>
            <person name="Aerts A."/>
            <person name="Otillar R.P."/>
            <person name="Terry A.Y."/>
            <person name="Boore J.L."/>
            <person name="Simakov O."/>
            <person name="Marletaz F."/>
            <person name="Cho S.-J."/>
            <person name="Edsinger-Gonzales E."/>
            <person name="Havlak P."/>
            <person name="Kuo D.-H."/>
            <person name="Larsson T."/>
            <person name="Lv J."/>
            <person name="Arendt D."/>
            <person name="Savage R."/>
            <person name="Osoegawa K."/>
            <person name="de Jong P."/>
            <person name="Lindberg D.R."/>
            <person name="Seaver E.C."/>
            <person name="Weisblat D.A."/>
            <person name="Putnam N.H."/>
            <person name="Grigoriev I.V."/>
            <person name="Rokhsar D.S."/>
        </authorList>
    </citation>
    <scope>NUCLEOTIDE SEQUENCE</scope>
    <source>
        <strain evidence="3">I ESC-2004</strain>
    </source>
</reference>
<dbReference type="EMBL" id="AMQN01007777">
    <property type="status" value="NOT_ANNOTATED_CDS"/>
    <property type="molecule type" value="Genomic_DNA"/>
</dbReference>
<accession>R7UHP9</accession>
<dbReference type="Proteomes" id="UP000014760">
    <property type="component" value="Unassembled WGS sequence"/>
</dbReference>
<proteinExistence type="predicted"/>
<dbReference type="OrthoDB" id="6239463at2759"/>
<reference evidence="2" key="3">
    <citation type="submission" date="2015-06" db="UniProtKB">
        <authorList>
            <consortium name="EnsemblMetazoa"/>
        </authorList>
    </citation>
    <scope>IDENTIFICATION</scope>
</reference>
<evidence type="ECO:0000313" key="3">
    <source>
        <dbReference type="Proteomes" id="UP000014760"/>
    </source>
</evidence>
<keyword evidence="3" id="KW-1185">Reference proteome</keyword>